<evidence type="ECO:0000256" key="3">
    <source>
        <dbReference type="ARBA" id="ARBA00022989"/>
    </source>
</evidence>
<comment type="caution">
    <text evidence="7">The sequence shown here is derived from an EMBL/GenBank/DDBJ whole genome shotgun (WGS) entry which is preliminary data.</text>
</comment>
<dbReference type="OrthoDB" id="5954308at2759"/>
<feature type="transmembrane region" description="Helical" evidence="6">
    <location>
        <begin position="91"/>
        <end position="110"/>
    </location>
</feature>
<dbReference type="GO" id="GO:0016020">
    <property type="term" value="C:membrane"/>
    <property type="evidence" value="ECO:0007669"/>
    <property type="project" value="UniProtKB-SubCell"/>
</dbReference>
<reference evidence="7" key="1">
    <citation type="submission" date="2020-04" db="EMBL/GenBank/DDBJ databases">
        <title>Genome Assembly and Annotation of Botryosphaeria dothidea sdau 11-99, a Latent Pathogen of Apple Fruit Ring Rot in China.</title>
        <authorList>
            <person name="Yu C."/>
            <person name="Diao Y."/>
            <person name="Lu Q."/>
            <person name="Zhao J."/>
            <person name="Cui S."/>
            <person name="Peng C."/>
            <person name="He B."/>
            <person name="Liu H."/>
        </authorList>
    </citation>
    <scope>NUCLEOTIDE SEQUENCE [LARGE SCALE GENOMIC DNA]</scope>
    <source>
        <strain evidence="7">Sdau11-99</strain>
    </source>
</reference>
<dbReference type="EMBL" id="WWBZ02000013">
    <property type="protein sequence ID" value="KAF4310789.1"/>
    <property type="molecule type" value="Genomic_DNA"/>
</dbReference>
<organism evidence="7 8">
    <name type="scientific">Botryosphaeria dothidea</name>
    <dbReference type="NCBI Taxonomy" id="55169"/>
    <lineage>
        <taxon>Eukaryota</taxon>
        <taxon>Fungi</taxon>
        <taxon>Dikarya</taxon>
        <taxon>Ascomycota</taxon>
        <taxon>Pezizomycotina</taxon>
        <taxon>Dothideomycetes</taxon>
        <taxon>Dothideomycetes incertae sedis</taxon>
        <taxon>Botryosphaeriales</taxon>
        <taxon>Botryosphaeriaceae</taxon>
        <taxon>Botryosphaeria</taxon>
    </lineage>
</organism>
<gene>
    <name evidence="7" type="ORF">GTA08_BOTSDO13728</name>
</gene>
<comment type="subcellular location">
    <subcellularLocation>
        <location evidence="1">Membrane</location>
        <topology evidence="1">Multi-pass membrane protein</topology>
    </subcellularLocation>
</comment>
<dbReference type="Pfam" id="PF08592">
    <property type="entry name" value="Anthrone_oxy"/>
    <property type="match status" value="1"/>
</dbReference>
<protein>
    <submittedName>
        <fullName evidence="7">Peptidase s9 s15 protein</fullName>
    </submittedName>
</protein>
<sequence length="198" mass="21236">MVSGVQVAQFVGITASMFVAGQNATFSTAVVPSLLNPSADSPDDETRLVAHWRSAYVRGFCLTPPPLILSCLSFTYLAYMAKPSRLLCCSYAFAAAVVPAILPVHTFILMRPYIGALCLRAEKLAGPGHGTRAESLGKDDPATLRTEEEFSTPELVRLWGVHNAYRTVTGFVGAAVGLWAALTHARMLGAGELLYMLT</sequence>
<keyword evidence="3 6" id="KW-1133">Transmembrane helix</keyword>
<keyword evidence="4 6" id="KW-0472">Membrane</keyword>
<dbReference type="PANTHER" id="PTHR35042">
    <property type="entry name" value="ANTHRONE OXYGENASE ENCC"/>
    <property type="match status" value="1"/>
</dbReference>
<evidence type="ECO:0000256" key="1">
    <source>
        <dbReference type="ARBA" id="ARBA00004141"/>
    </source>
</evidence>
<dbReference type="Proteomes" id="UP000572817">
    <property type="component" value="Unassembled WGS sequence"/>
</dbReference>
<keyword evidence="8" id="KW-1185">Reference proteome</keyword>
<evidence type="ECO:0000313" key="7">
    <source>
        <dbReference type="EMBL" id="KAF4310789.1"/>
    </source>
</evidence>
<evidence type="ECO:0000256" key="4">
    <source>
        <dbReference type="ARBA" id="ARBA00023136"/>
    </source>
</evidence>
<dbReference type="AlphaFoldDB" id="A0A8H4J2M4"/>
<evidence type="ECO:0000256" key="6">
    <source>
        <dbReference type="SAM" id="Phobius"/>
    </source>
</evidence>
<dbReference type="InterPro" id="IPR013901">
    <property type="entry name" value="Anthrone_oxy"/>
</dbReference>
<evidence type="ECO:0000256" key="5">
    <source>
        <dbReference type="ARBA" id="ARBA00034313"/>
    </source>
</evidence>
<name>A0A8H4J2M4_9PEZI</name>
<evidence type="ECO:0000313" key="8">
    <source>
        <dbReference type="Proteomes" id="UP000572817"/>
    </source>
</evidence>
<comment type="similarity">
    <text evidence="5">Belongs to the anthrone oxygenase family.</text>
</comment>
<evidence type="ECO:0000256" key="2">
    <source>
        <dbReference type="ARBA" id="ARBA00022692"/>
    </source>
</evidence>
<dbReference type="PANTHER" id="PTHR35042:SF1">
    <property type="entry name" value="DUF1772-DOMAIN-CONTAINING PROTEIN"/>
    <property type="match status" value="1"/>
</dbReference>
<feature type="transmembrane region" description="Helical" evidence="6">
    <location>
        <begin position="55"/>
        <end position="79"/>
    </location>
</feature>
<accession>A0A8H4J2M4</accession>
<keyword evidence="2 6" id="KW-0812">Transmembrane</keyword>
<proteinExistence type="inferred from homology"/>